<dbReference type="EMBL" id="DF143034">
    <property type="protein sequence ID" value="GAA50319.1"/>
    <property type="molecule type" value="Genomic_DNA"/>
</dbReference>
<dbReference type="InterPro" id="IPR023534">
    <property type="entry name" value="Rof/RNase_P-like"/>
</dbReference>
<dbReference type="GO" id="GO:0030677">
    <property type="term" value="C:ribonuclease P complex"/>
    <property type="evidence" value="ECO:0007669"/>
    <property type="project" value="InterPro"/>
</dbReference>
<evidence type="ECO:0000256" key="4">
    <source>
        <dbReference type="ARBA" id="ARBA00016225"/>
    </source>
</evidence>
<keyword evidence="5" id="KW-0963">Cytoplasm</keyword>
<keyword evidence="9" id="KW-0378">Hydrolase</keyword>
<evidence type="ECO:0000256" key="10">
    <source>
        <dbReference type="ARBA" id="ARBA00046486"/>
    </source>
</evidence>
<dbReference type="GO" id="GO:0004519">
    <property type="term" value="F:endonuclease activity"/>
    <property type="evidence" value="ECO:0007669"/>
    <property type="project" value="UniProtKB-KW"/>
</dbReference>
<dbReference type="InterPro" id="IPR036980">
    <property type="entry name" value="RNase_P/MRP_Rpp29_sf"/>
</dbReference>
<dbReference type="PANTHER" id="PTHR13348">
    <property type="entry name" value="RIBONUCLEASE P SUBUNIT P29"/>
    <property type="match status" value="1"/>
</dbReference>
<feature type="transmembrane region" description="Helical" evidence="12">
    <location>
        <begin position="70"/>
        <end position="91"/>
    </location>
</feature>
<dbReference type="AlphaFoldDB" id="G7YBI5"/>
<evidence type="ECO:0000256" key="12">
    <source>
        <dbReference type="SAM" id="Phobius"/>
    </source>
</evidence>
<evidence type="ECO:0000256" key="8">
    <source>
        <dbReference type="ARBA" id="ARBA00022759"/>
    </source>
</evidence>
<dbReference type="GO" id="GO:0001682">
    <property type="term" value="P:tRNA 5'-leader removal"/>
    <property type="evidence" value="ECO:0007669"/>
    <property type="project" value="InterPro"/>
</dbReference>
<name>G7YBI5_CLOSI</name>
<evidence type="ECO:0000256" key="2">
    <source>
        <dbReference type="ARBA" id="ARBA00004123"/>
    </source>
</evidence>
<dbReference type="Proteomes" id="UP000008909">
    <property type="component" value="Unassembled WGS sequence"/>
</dbReference>
<evidence type="ECO:0000256" key="7">
    <source>
        <dbReference type="ARBA" id="ARBA00022722"/>
    </source>
</evidence>
<dbReference type="GO" id="GO:0016787">
    <property type="term" value="F:hydrolase activity"/>
    <property type="evidence" value="ECO:0007669"/>
    <property type="project" value="UniProtKB-KW"/>
</dbReference>
<keyword evidence="12" id="KW-1133">Transmembrane helix</keyword>
<keyword evidence="12" id="KW-0812">Transmembrane</keyword>
<feature type="region of interest" description="Disordered" evidence="11">
    <location>
        <begin position="254"/>
        <end position="277"/>
    </location>
</feature>
<gene>
    <name evidence="13" type="ORF">CLF_104369</name>
</gene>
<dbReference type="GO" id="GO:0006364">
    <property type="term" value="P:rRNA processing"/>
    <property type="evidence" value="ECO:0007669"/>
    <property type="project" value="TreeGrafter"/>
</dbReference>
<evidence type="ECO:0000256" key="1">
    <source>
        <dbReference type="ARBA" id="ARBA00002435"/>
    </source>
</evidence>
<dbReference type="Pfam" id="PF01868">
    <property type="entry name" value="RNase_P-MRP_p29"/>
    <property type="match status" value="1"/>
</dbReference>
<comment type="function">
    <text evidence="1">Component of ribonuclease P, a ribonucleoprotein complex that generates mature tRNA molecules by cleaving their 5'-ends.</text>
</comment>
<dbReference type="GO" id="GO:0033204">
    <property type="term" value="F:ribonuclease P RNA binding"/>
    <property type="evidence" value="ECO:0007669"/>
    <property type="project" value="InterPro"/>
</dbReference>
<dbReference type="PANTHER" id="PTHR13348:SF0">
    <property type="entry name" value="RIBONUCLEASE P PROTEIN SUBUNIT P29"/>
    <property type="match status" value="1"/>
</dbReference>
<reference evidence="13" key="1">
    <citation type="journal article" date="2011" name="Genome Biol.">
        <title>The draft genome of the carcinogenic human liver fluke Clonorchis sinensis.</title>
        <authorList>
            <person name="Wang X."/>
            <person name="Chen W."/>
            <person name="Huang Y."/>
            <person name="Sun J."/>
            <person name="Men J."/>
            <person name="Liu H."/>
            <person name="Luo F."/>
            <person name="Guo L."/>
            <person name="Lv X."/>
            <person name="Deng C."/>
            <person name="Zhou C."/>
            <person name="Fan Y."/>
            <person name="Li X."/>
            <person name="Huang L."/>
            <person name="Hu Y."/>
            <person name="Liang C."/>
            <person name="Hu X."/>
            <person name="Xu J."/>
            <person name="Yu X."/>
        </authorList>
    </citation>
    <scope>NUCLEOTIDE SEQUENCE [LARGE SCALE GENOMIC DNA]</scope>
    <source>
        <strain evidence="13">Henan</strain>
    </source>
</reference>
<keyword evidence="8" id="KW-0255">Endonuclease</keyword>
<organism evidence="13 14">
    <name type="scientific">Clonorchis sinensis</name>
    <name type="common">Chinese liver fluke</name>
    <dbReference type="NCBI Taxonomy" id="79923"/>
    <lineage>
        <taxon>Eukaryota</taxon>
        <taxon>Metazoa</taxon>
        <taxon>Spiralia</taxon>
        <taxon>Lophotrochozoa</taxon>
        <taxon>Platyhelminthes</taxon>
        <taxon>Trematoda</taxon>
        <taxon>Digenea</taxon>
        <taxon>Opisthorchiida</taxon>
        <taxon>Opisthorchiata</taxon>
        <taxon>Opisthorchiidae</taxon>
        <taxon>Clonorchis</taxon>
    </lineage>
</organism>
<sequence>MWKRVLVSDEGSQLVPVVNATFTAKDGVQNAVMEWSDATHVSGPYLCTAKSPRGSDTQLFDVRIKGKSAFIWPAVGIALELLVLLITIVVYERHQAKRRKAEENCSLVKDGIVTKYESHYQHAVQRNYRSVHVTTYFTQSCHTDHNFHDSHHRSFNMTFKKCKVIRDESATSSPMLRQPMVTFVDEDRLETDERLEEIGKTVDTKQLYTIDGIRLQDEISVGNPNTDRQQEWHCYRLATAHGDCCVDRIMHMSSSQKRASGGRKSTENQSSSPSSMLATSEFVRQFVRRHVAPEQRAQSDIPLRPGLAGATYNLNLVPQSTRRVRRKRCVTSSDSATASVPKLIKPSKRRLTGVTKPDPASLVVPISLPTQLHQLWLGYAKTVINWSALESTQSRNNSSTNQLEGILRMNLIGARIRIIRSTSCSLAGREAIIVMETKFMFRVAVDPLVGKSSDRTVTLVSVPKLGSLFALLPCCSSKTFTVLLYGDQLTHRPVDRAVRKWRRPLLRISLAEYRIPSVSQLCTDILSETS</sequence>
<dbReference type="SUPFAM" id="SSF101744">
    <property type="entry name" value="Rof/RNase P subunit-like"/>
    <property type="match status" value="1"/>
</dbReference>
<feature type="compositionally biased region" description="Polar residues" evidence="11">
    <location>
        <begin position="267"/>
        <end position="277"/>
    </location>
</feature>
<comment type="subcellular location">
    <subcellularLocation>
        <location evidence="2">Nucleus</location>
    </subcellularLocation>
</comment>
<evidence type="ECO:0000256" key="11">
    <source>
        <dbReference type="SAM" id="MobiDB-lite"/>
    </source>
</evidence>
<dbReference type="Gene3D" id="2.30.30.210">
    <property type="entry name" value="Ribonuclease P/MRP, subunit p29"/>
    <property type="match status" value="1"/>
</dbReference>
<evidence type="ECO:0000256" key="3">
    <source>
        <dbReference type="ARBA" id="ARBA00006181"/>
    </source>
</evidence>
<comment type="subunit">
    <text evidence="10">Component of nuclear RNase P and RNase MRP ribonucleoproteins. RNase P consists of a catalytic RNA moiety and 10 different protein chains; POP1, POP4, POP5, POP7, RPP14, RPP21, RPP25, RPP30, RPP38 and RPP40. Within the RNase P complex, POP1, POP7 and RPP25 form the 'finger' subcomplex, POP5, RPP14, RPP40 and homodimeric RPP30 form the 'palm' subcomplex, and RPP21, POP4 and RPP38 form the 'wrist' subcomplex. All subunits of the RNase P complex interact with the catalytic RNA. Several subunits of RNase P are also part of the RNase MRP complex. RNase MRP consists of a catalytic RNA moiety and about 8 protein subunits; POP1, POP7, RPP25, RPP30, RPP38, RPP40 and possibly also POP4 and POP5.</text>
</comment>
<evidence type="ECO:0000256" key="5">
    <source>
        <dbReference type="ARBA" id="ARBA00022490"/>
    </source>
</evidence>
<evidence type="ECO:0000256" key="6">
    <source>
        <dbReference type="ARBA" id="ARBA00022694"/>
    </source>
</evidence>
<keyword evidence="7" id="KW-0540">Nuclease</keyword>
<keyword evidence="12" id="KW-0472">Membrane</keyword>
<dbReference type="InterPro" id="IPR002730">
    <property type="entry name" value="Rpp29/RNP1"/>
</dbReference>
<accession>G7YBI5</accession>
<keyword evidence="14" id="KW-1185">Reference proteome</keyword>
<proteinExistence type="inferred from homology"/>
<dbReference type="GO" id="GO:0005634">
    <property type="term" value="C:nucleus"/>
    <property type="evidence" value="ECO:0007669"/>
    <property type="project" value="UniProtKB-SubCell"/>
</dbReference>
<comment type="similarity">
    <text evidence="3">Belongs to the eukaryotic/archaeal RNase P protein component 1 family.</text>
</comment>
<evidence type="ECO:0000313" key="13">
    <source>
        <dbReference type="EMBL" id="GAA50319.1"/>
    </source>
</evidence>
<evidence type="ECO:0000313" key="14">
    <source>
        <dbReference type="Proteomes" id="UP000008909"/>
    </source>
</evidence>
<dbReference type="InterPro" id="IPR016848">
    <property type="entry name" value="RNase_P/MRP_Rpp29-subunit"/>
</dbReference>
<dbReference type="InterPro" id="IPR023538">
    <property type="entry name" value="RNP1"/>
</dbReference>
<reference key="2">
    <citation type="submission" date="2011-10" db="EMBL/GenBank/DDBJ databases">
        <title>The genome and transcriptome sequence of Clonorchis sinensis provide insights into the carcinogenic liver fluke.</title>
        <authorList>
            <person name="Wang X."/>
            <person name="Huang Y."/>
            <person name="Chen W."/>
            <person name="Liu H."/>
            <person name="Guo L."/>
            <person name="Chen Y."/>
            <person name="Luo F."/>
            <person name="Zhou W."/>
            <person name="Sun J."/>
            <person name="Mao Q."/>
            <person name="Liang P."/>
            <person name="Zhou C."/>
            <person name="Tian Y."/>
            <person name="Men J."/>
            <person name="Lv X."/>
            <person name="Huang L."/>
            <person name="Zhou J."/>
            <person name="Hu Y."/>
            <person name="Li R."/>
            <person name="Zhang F."/>
            <person name="Lei H."/>
            <person name="Li X."/>
            <person name="Hu X."/>
            <person name="Liang C."/>
            <person name="Xu J."/>
            <person name="Wu Z."/>
            <person name="Yu X."/>
        </authorList>
    </citation>
    <scope>NUCLEOTIDE SEQUENCE</scope>
    <source>
        <strain>Henan</strain>
    </source>
</reference>
<dbReference type="SMART" id="SM00538">
    <property type="entry name" value="POP4"/>
    <property type="match status" value="1"/>
</dbReference>
<keyword evidence="6" id="KW-0819">tRNA processing</keyword>
<dbReference type="HAMAP" id="MF_00754">
    <property type="entry name" value="RNase_P_1"/>
    <property type="match status" value="1"/>
</dbReference>
<protein>
    <recommendedName>
        <fullName evidence="4">Ribonuclease P protein subunit p29</fullName>
    </recommendedName>
</protein>
<dbReference type="GO" id="GO:0000172">
    <property type="term" value="C:ribonuclease MRP complex"/>
    <property type="evidence" value="ECO:0007669"/>
    <property type="project" value="InterPro"/>
</dbReference>
<evidence type="ECO:0000256" key="9">
    <source>
        <dbReference type="ARBA" id="ARBA00022801"/>
    </source>
</evidence>